<reference evidence="4 5" key="1">
    <citation type="submission" date="2019-03" db="EMBL/GenBank/DDBJ databases">
        <authorList>
            <person name="Kim M.K.M."/>
        </authorList>
    </citation>
    <scope>NUCLEOTIDE SEQUENCE [LARGE SCALE GENOMIC DNA]</scope>
    <source>
        <strain evidence="4 5">17J68-15</strain>
    </source>
</reference>
<dbReference type="PANTHER" id="PTHR10884:SF14">
    <property type="entry name" value="NADH DEHYDROGENASE [UBIQUINONE] IRON-SULFUR PROTEIN 3, MITOCHONDRIAL"/>
    <property type="match status" value="1"/>
</dbReference>
<dbReference type="InterPro" id="IPR001268">
    <property type="entry name" value="NADH_UbQ_OxRdtase_30kDa_su"/>
</dbReference>
<feature type="compositionally biased region" description="Polar residues" evidence="2">
    <location>
        <begin position="178"/>
        <end position="190"/>
    </location>
</feature>
<sequence length="190" mass="22261">MGLMTNEQVQQQLREQFGEKVKAFEEPYGMLTFEADLDQNIEVLRFLWEAGFRFLTDLTAVHYPAYAGRELCVVYHLHNLVDNLRLRFKVYAPVARPEVQSATALYESANWQEREAYDFYGVLFSGHPNLKRIQNVDEMDYFPQRKEFPLEDQTRIDKDDEMFGRGGSFDFGNRRQDGSPTLLTQPESEK</sequence>
<dbReference type="OrthoDB" id="9803286at2"/>
<dbReference type="AlphaFoldDB" id="A0A4R4E2S2"/>
<proteinExistence type="inferred from homology"/>
<accession>A0A4R4E2S2</accession>
<evidence type="ECO:0000313" key="5">
    <source>
        <dbReference type="Proteomes" id="UP000295164"/>
    </source>
</evidence>
<name>A0A4R4E2S2_9BACT</name>
<protein>
    <submittedName>
        <fullName evidence="4">NADH-quinone oxidoreductase subunit C</fullName>
    </submittedName>
</protein>
<gene>
    <name evidence="4" type="ORF">E0486_05300</name>
</gene>
<dbReference type="Pfam" id="PF00329">
    <property type="entry name" value="Complex1_30kDa"/>
    <property type="match status" value="1"/>
</dbReference>
<dbReference type="Gene3D" id="3.30.460.80">
    <property type="entry name" value="NADH:ubiquinone oxidoreductase, 30kDa subunit"/>
    <property type="match status" value="1"/>
</dbReference>
<dbReference type="InterPro" id="IPR037232">
    <property type="entry name" value="NADH_quin_OxRdtase_su_C/D-like"/>
</dbReference>
<feature type="region of interest" description="Disordered" evidence="2">
    <location>
        <begin position="151"/>
        <end position="190"/>
    </location>
</feature>
<evidence type="ECO:0000256" key="2">
    <source>
        <dbReference type="SAM" id="MobiDB-lite"/>
    </source>
</evidence>
<evidence type="ECO:0000313" key="4">
    <source>
        <dbReference type="EMBL" id="TCZ73699.1"/>
    </source>
</evidence>
<dbReference type="PANTHER" id="PTHR10884">
    <property type="entry name" value="NADH DEHYDROGENASE UBIQUINONE IRON-SULFUR PROTEIN 3"/>
    <property type="match status" value="1"/>
</dbReference>
<evidence type="ECO:0000256" key="1">
    <source>
        <dbReference type="ARBA" id="ARBA00007569"/>
    </source>
</evidence>
<feature type="domain" description="NADH:ubiquinone oxidoreductase 30kDa subunit" evidence="3">
    <location>
        <begin position="36"/>
        <end position="153"/>
    </location>
</feature>
<organism evidence="4 5">
    <name type="scientific">Flaviaesturariibacter aridisoli</name>
    <dbReference type="NCBI Taxonomy" id="2545761"/>
    <lineage>
        <taxon>Bacteria</taxon>
        <taxon>Pseudomonadati</taxon>
        <taxon>Bacteroidota</taxon>
        <taxon>Chitinophagia</taxon>
        <taxon>Chitinophagales</taxon>
        <taxon>Chitinophagaceae</taxon>
        <taxon>Flaviaestuariibacter</taxon>
    </lineage>
</organism>
<feature type="compositionally biased region" description="Basic and acidic residues" evidence="2">
    <location>
        <begin position="151"/>
        <end position="163"/>
    </location>
</feature>
<comment type="caution">
    <text evidence="4">The sequence shown here is derived from an EMBL/GenBank/DDBJ whole genome shotgun (WGS) entry which is preliminary data.</text>
</comment>
<dbReference type="Proteomes" id="UP000295164">
    <property type="component" value="Unassembled WGS sequence"/>
</dbReference>
<dbReference type="GO" id="GO:0008137">
    <property type="term" value="F:NADH dehydrogenase (ubiquinone) activity"/>
    <property type="evidence" value="ECO:0007669"/>
    <property type="project" value="InterPro"/>
</dbReference>
<dbReference type="EMBL" id="SKFH01000005">
    <property type="protein sequence ID" value="TCZ73699.1"/>
    <property type="molecule type" value="Genomic_DNA"/>
</dbReference>
<dbReference type="SUPFAM" id="SSF143243">
    <property type="entry name" value="Nqo5-like"/>
    <property type="match status" value="1"/>
</dbReference>
<evidence type="ECO:0000259" key="3">
    <source>
        <dbReference type="Pfam" id="PF00329"/>
    </source>
</evidence>
<keyword evidence="5" id="KW-1185">Reference proteome</keyword>
<comment type="similarity">
    <text evidence="1">Belongs to the complex I 30 kDa subunit family.</text>
</comment>